<dbReference type="PROSITE" id="PS50020">
    <property type="entry name" value="WW_DOMAIN_2"/>
    <property type="match status" value="2"/>
</dbReference>
<feature type="compositionally biased region" description="Acidic residues" evidence="2">
    <location>
        <begin position="233"/>
        <end position="249"/>
    </location>
</feature>
<dbReference type="PANTHER" id="PTHR15377:SF3">
    <property type="entry name" value="WW DOMAIN-CONTAINING PROTEIN"/>
    <property type="match status" value="1"/>
</dbReference>
<dbReference type="SMART" id="SM00441">
    <property type="entry name" value="FF"/>
    <property type="match status" value="3"/>
</dbReference>
<feature type="compositionally biased region" description="Acidic residues" evidence="2">
    <location>
        <begin position="195"/>
        <end position="214"/>
    </location>
</feature>
<feature type="domain" description="WW" evidence="3">
    <location>
        <begin position="119"/>
        <end position="152"/>
    </location>
</feature>
<dbReference type="GO" id="GO:0070063">
    <property type="term" value="F:RNA polymerase binding"/>
    <property type="evidence" value="ECO:0007669"/>
    <property type="project" value="InterPro"/>
</dbReference>
<dbReference type="Pfam" id="PF00397">
    <property type="entry name" value="WW"/>
    <property type="match status" value="1"/>
</dbReference>
<evidence type="ECO:0000313" key="4">
    <source>
        <dbReference type="EMBL" id="KAK6503107.1"/>
    </source>
</evidence>
<dbReference type="Pfam" id="PF01846">
    <property type="entry name" value="FF"/>
    <property type="match status" value="1"/>
</dbReference>
<feature type="compositionally biased region" description="Pro residues" evidence="2">
    <location>
        <begin position="1"/>
        <end position="11"/>
    </location>
</feature>
<dbReference type="InterPro" id="IPR036020">
    <property type="entry name" value="WW_dom_sf"/>
</dbReference>
<evidence type="ECO:0000256" key="2">
    <source>
        <dbReference type="SAM" id="MobiDB-lite"/>
    </source>
</evidence>
<proteinExistence type="predicted"/>
<feature type="domain" description="WW" evidence="3">
    <location>
        <begin position="8"/>
        <end position="41"/>
    </location>
</feature>
<accession>A0AAV9W8A0</accession>
<dbReference type="InterPro" id="IPR002713">
    <property type="entry name" value="FF_domain"/>
</dbReference>
<feature type="region of interest" description="Disordered" evidence="2">
    <location>
        <begin position="187"/>
        <end position="259"/>
    </location>
</feature>
<dbReference type="InterPro" id="IPR001202">
    <property type="entry name" value="WW_dom"/>
</dbReference>
<dbReference type="EMBL" id="JAVHJL010000005">
    <property type="protein sequence ID" value="KAK6503107.1"/>
    <property type="molecule type" value="Genomic_DNA"/>
</dbReference>
<organism evidence="4 5">
    <name type="scientific">Arthrobotrys musiformis</name>
    <dbReference type="NCBI Taxonomy" id="47236"/>
    <lineage>
        <taxon>Eukaryota</taxon>
        <taxon>Fungi</taxon>
        <taxon>Dikarya</taxon>
        <taxon>Ascomycota</taxon>
        <taxon>Pezizomycotina</taxon>
        <taxon>Orbiliomycetes</taxon>
        <taxon>Orbiliales</taxon>
        <taxon>Orbiliaceae</taxon>
        <taxon>Arthrobotrys</taxon>
    </lineage>
</organism>
<dbReference type="Gene3D" id="1.10.10.440">
    <property type="entry name" value="FF domain"/>
    <property type="match status" value="2"/>
</dbReference>
<evidence type="ECO:0000313" key="5">
    <source>
        <dbReference type="Proteomes" id="UP001370758"/>
    </source>
</evidence>
<dbReference type="PROSITE" id="PS01159">
    <property type="entry name" value="WW_DOMAIN_1"/>
    <property type="match status" value="1"/>
</dbReference>
<feature type="region of interest" description="Disordered" evidence="2">
    <location>
        <begin position="472"/>
        <end position="495"/>
    </location>
</feature>
<comment type="caution">
    <text evidence="4">The sequence shown here is derived from an EMBL/GenBank/DDBJ whole genome shotgun (WGS) entry which is preliminary data.</text>
</comment>
<feature type="region of interest" description="Disordered" evidence="2">
    <location>
        <begin position="25"/>
        <end position="127"/>
    </location>
</feature>
<dbReference type="PANTHER" id="PTHR15377">
    <property type="entry name" value="TRANSCRIPTION ELONGATION REGULATOR 1"/>
    <property type="match status" value="1"/>
</dbReference>
<evidence type="ECO:0000259" key="3">
    <source>
        <dbReference type="PROSITE" id="PS50020"/>
    </source>
</evidence>
<keyword evidence="1" id="KW-0677">Repeat</keyword>
<dbReference type="SMART" id="SM00456">
    <property type="entry name" value="WW"/>
    <property type="match status" value="2"/>
</dbReference>
<dbReference type="SUPFAM" id="SSF81698">
    <property type="entry name" value="FF domain"/>
    <property type="match status" value="1"/>
</dbReference>
<dbReference type="InterPro" id="IPR045148">
    <property type="entry name" value="TCRG1-like"/>
</dbReference>
<dbReference type="GO" id="GO:0005634">
    <property type="term" value="C:nucleus"/>
    <property type="evidence" value="ECO:0007669"/>
    <property type="project" value="TreeGrafter"/>
</dbReference>
<feature type="compositionally biased region" description="Basic and acidic residues" evidence="2">
    <location>
        <begin position="546"/>
        <end position="561"/>
    </location>
</feature>
<dbReference type="InterPro" id="IPR036517">
    <property type="entry name" value="FF_domain_sf"/>
</dbReference>
<evidence type="ECO:0000256" key="1">
    <source>
        <dbReference type="ARBA" id="ARBA00022737"/>
    </source>
</evidence>
<feature type="region of interest" description="Disordered" evidence="2">
    <location>
        <begin position="1"/>
        <end position="20"/>
    </location>
</feature>
<dbReference type="GO" id="GO:0003712">
    <property type="term" value="F:transcription coregulator activity"/>
    <property type="evidence" value="ECO:0007669"/>
    <property type="project" value="TreeGrafter"/>
</dbReference>
<gene>
    <name evidence="4" type="ORF">TWF481_008142</name>
</gene>
<keyword evidence="5" id="KW-1185">Reference proteome</keyword>
<dbReference type="Proteomes" id="UP001370758">
    <property type="component" value="Unassembled WGS sequence"/>
</dbReference>
<feature type="compositionally biased region" description="Low complexity" evidence="2">
    <location>
        <begin position="56"/>
        <end position="89"/>
    </location>
</feature>
<name>A0AAV9W8A0_9PEZI</name>
<reference evidence="4 5" key="1">
    <citation type="submission" date="2023-08" db="EMBL/GenBank/DDBJ databases">
        <authorList>
            <person name="Palmer J.M."/>
        </authorList>
    </citation>
    <scope>NUCLEOTIDE SEQUENCE [LARGE SCALE GENOMIC DNA]</scope>
    <source>
        <strain evidence="4 5">TWF481</strain>
    </source>
</reference>
<dbReference type="AlphaFoldDB" id="A0AAV9W8A0"/>
<feature type="region of interest" description="Disordered" evidence="2">
    <location>
        <begin position="538"/>
        <end position="561"/>
    </location>
</feature>
<dbReference type="CDD" id="cd00201">
    <property type="entry name" value="WW"/>
    <property type="match status" value="1"/>
</dbReference>
<sequence>MSSKYPPPPLPKGWTEHRAPTGHNYYYHAESKTSTYTRPVDPAHQPAPQLPPPQDAPQTFHQQQYQQHQHQQQYQPHHQPNQFNFNPQQYPHVNQSQFHPPRRPRPQEKPDKPKTKRPIPNASPWLFVTTKKGNTFVHNPETKESLWDAPESLKSAIESLEKLSLGEERERERIRRRQAALERQRLEQEEAIANQEEEYEYDEEYYEPSEEGGEGNEGAATHNLKRQASAPAEGEEGDYYDDEDFDEEHDEKRLRIEAGGPVEFTEDDIAWQLGDIAAQYGLGEEDMGETDELAPEDGVLLFKDLLNDLNVNPYSTWDSELPRLVEDGRYTALPTTKMRKQVFGDWCQERIASIKKEKEKEVKKDPRVAYLAFLEANATPKLYWPEFKRKFKKDAAMKDVKVTDKVRETYYRDYLSRIKTSVETRENDLKKYLKTVKDLKRGSTLDNLPPSVECDIRYVVVPNDRRESIVEGHIRSLPEDAGESTSSNDTLERQRRALEDREAAVRRERFYNEKDIARGKEALRETEMEIKRAMNVGKEGLLGHLEPAKEKEKEEEGGNPS</sequence>
<dbReference type="Gene3D" id="2.20.70.10">
    <property type="match status" value="2"/>
</dbReference>
<protein>
    <recommendedName>
        <fullName evidence="3">WW domain-containing protein</fullName>
    </recommendedName>
</protein>
<dbReference type="SUPFAM" id="SSF51045">
    <property type="entry name" value="WW domain"/>
    <property type="match status" value="2"/>
</dbReference>